<evidence type="ECO:0000313" key="2">
    <source>
        <dbReference type="EMBL" id="EJZ12427.1"/>
    </source>
</evidence>
<dbReference type="eggNOG" id="ENOG5031TP4">
    <property type="taxonomic scope" value="Bacteria"/>
</dbReference>
<organism evidence="2 3">
    <name type="scientific">Mycolicibacterium vaccae ATCC 25954</name>
    <dbReference type="NCBI Taxonomy" id="1194972"/>
    <lineage>
        <taxon>Bacteria</taxon>
        <taxon>Bacillati</taxon>
        <taxon>Actinomycetota</taxon>
        <taxon>Actinomycetes</taxon>
        <taxon>Mycobacteriales</taxon>
        <taxon>Mycobacteriaceae</taxon>
        <taxon>Mycolicibacterium</taxon>
    </lineage>
</organism>
<dbReference type="AlphaFoldDB" id="K0UZ96"/>
<reference evidence="2 3" key="1">
    <citation type="journal article" date="2012" name="J. Bacteriol.">
        <title>Complete Genome Sequence of Mycobacterium vaccae Type Strain ATCC 25954.</title>
        <authorList>
            <person name="Ho Y.S."/>
            <person name="Adroub S.A."/>
            <person name="Abadi M."/>
            <person name="Al Alwan B."/>
            <person name="Alkhateeb R."/>
            <person name="Gao G."/>
            <person name="Ragab A."/>
            <person name="Ali S."/>
            <person name="van Soolingen D."/>
            <person name="Bitter W."/>
            <person name="Pain A."/>
            <person name="Abdallah A.M."/>
        </authorList>
    </citation>
    <scope>NUCLEOTIDE SEQUENCE [LARGE SCALE GENOMIC DNA]</scope>
    <source>
        <strain evidence="2 3">ATCC 25954</strain>
    </source>
</reference>
<proteinExistence type="predicted"/>
<keyword evidence="3" id="KW-1185">Reference proteome</keyword>
<evidence type="ECO:0000256" key="1">
    <source>
        <dbReference type="SAM" id="MobiDB-lite"/>
    </source>
</evidence>
<dbReference type="PATRIC" id="fig|1194972.3.peg.496"/>
<dbReference type="HOGENOM" id="CLU_134367_0_0_11"/>
<name>K0UZ96_MYCVA</name>
<gene>
    <name evidence="2" type="ORF">MVAC_02444</name>
</gene>
<sequence length="131" mass="14174">MFEFAMILLLVGALVLLARPLLARRRGVGNDWVPGMLLVTGVSPRPDGVTGEQFVTITGVINGPTVNEYTVYTRMTADVDNWPTMGQLMDVMYSPGNPEKWAFGTRPEPMPPVGPMDPTDPADPAGPPPRP</sequence>
<accession>K0UZ96</accession>
<dbReference type="RefSeq" id="WP_003928954.1">
    <property type="nucleotide sequence ID" value="NZ_JH814684.1"/>
</dbReference>
<comment type="caution">
    <text evidence="2">The sequence shown here is derived from an EMBL/GenBank/DDBJ whole genome shotgun (WGS) entry which is preliminary data.</text>
</comment>
<evidence type="ECO:0000313" key="3">
    <source>
        <dbReference type="Proteomes" id="UP000006072"/>
    </source>
</evidence>
<dbReference type="EMBL" id="ALQA01000003">
    <property type="protein sequence ID" value="EJZ12427.1"/>
    <property type="molecule type" value="Genomic_DNA"/>
</dbReference>
<dbReference type="Proteomes" id="UP000006072">
    <property type="component" value="Unassembled WGS sequence"/>
</dbReference>
<feature type="region of interest" description="Disordered" evidence="1">
    <location>
        <begin position="100"/>
        <end position="131"/>
    </location>
</feature>
<protein>
    <submittedName>
        <fullName evidence="2">Uncharacterized protein</fullName>
    </submittedName>
</protein>